<evidence type="ECO:0000256" key="14">
    <source>
        <dbReference type="ARBA" id="ARBA00023209"/>
    </source>
</evidence>
<evidence type="ECO:0000313" key="19">
    <source>
        <dbReference type="EMBL" id="ADM10953.1"/>
    </source>
</evidence>
<keyword evidence="14 16" id="KW-0594">Phospholipid biosynthesis</keyword>
<dbReference type="OrthoDB" id="10251079at2759"/>
<evidence type="ECO:0000256" key="1">
    <source>
        <dbReference type="ARBA" id="ARBA00001936"/>
    </source>
</evidence>
<dbReference type="InterPro" id="IPR014387">
    <property type="entry name" value="CDP_diag_ino_3_P_euk"/>
</dbReference>
<proteinExistence type="inferred from homology"/>
<dbReference type="Pfam" id="PF01066">
    <property type="entry name" value="CDP-OH_P_transf"/>
    <property type="match status" value="1"/>
</dbReference>
<feature type="transmembrane region" description="Helical" evidence="18">
    <location>
        <begin position="131"/>
        <end position="148"/>
    </location>
</feature>
<keyword evidence="15 16" id="KW-1208">Phospholipid metabolism</keyword>
<comment type="catalytic activity">
    <reaction evidence="16">
        <text>a CDP-1,2-diacyl-sn-glycerol + myo-inositol = a 1,2-diacyl-sn-glycero-3-phospho-(1D-myo-inositol) + CMP + H(+)</text>
        <dbReference type="Rhea" id="RHEA:11580"/>
        <dbReference type="ChEBI" id="CHEBI:15378"/>
        <dbReference type="ChEBI" id="CHEBI:17268"/>
        <dbReference type="ChEBI" id="CHEBI:57880"/>
        <dbReference type="ChEBI" id="CHEBI:58332"/>
        <dbReference type="ChEBI" id="CHEBI:60377"/>
        <dbReference type="EC" id="2.7.8.11"/>
    </reaction>
</comment>
<evidence type="ECO:0000256" key="10">
    <source>
        <dbReference type="ARBA" id="ARBA00022842"/>
    </source>
</evidence>
<dbReference type="GO" id="GO:0046872">
    <property type="term" value="F:metal ion binding"/>
    <property type="evidence" value="ECO:0007669"/>
    <property type="project" value="UniProtKB-KW"/>
</dbReference>
<reference evidence="19 20" key="1">
    <citation type="journal article" date="2010" name="Nat. Commun.">
        <title>The complete sequence of the smallest known nuclear genome from the microsporidian Encephalitozoon intestinalis.</title>
        <authorList>
            <person name="Corradi N."/>
            <person name="Pombert J.-F."/>
            <person name="Farinelli L."/>
            <person name="Didier E.S."/>
            <person name="Keeling P.J."/>
        </authorList>
    </citation>
    <scope>NUCLEOTIDE SEQUENCE [LARGE SCALE GENOMIC DNA]</scope>
    <source>
        <strain evidence="19 20">ATCC 50506</strain>
    </source>
</reference>
<evidence type="ECO:0000256" key="8">
    <source>
        <dbReference type="ARBA" id="ARBA00022692"/>
    </source>
</evidence>
<dbReference type="HOGENOM" id="CLU_067602_2_0_1"/>
<gene>
    <name evidence="19" type="ORF">Eint_010910</name>
</gene>
<feature type="transmembrane region" description="Helical" evidence="18">
    <location>
        <begin position="86"/>
        <end position="110"/>
    </location>
</feature>
<dbReference type="EMBL" id="CP001942">
    <property type="protein sequence ID" value="ADM10953.1"/>
    <property type="molecule type" value="Genomic_DNA"/>
</dbReference>
<keyword evidence="11 18" id="KW-1133">Transmembrane helix</keyword>
<dbReference type="InterPro" id="IPR048254">
    <property type="entry name" value="CDP_ALCOHOL_P_TRANSF_CS"/>
</dbReference>
<dbReference type="PANTHER" id="PTHR15362">
    <property type="entry name" value="PHOSPHATIDYLINOSITOL SYNTHASE"/>
    <property type="match status" value="1"/>
</dbReference>
<dbReference type="Gene3D" id="1.20.120.1760">
    <property type="match status" value="1"/>
</dbReference>
<keyword evidence="12 16" id="KW-0443">Lipid metabolism</keyword>
<dbReference type="VEuPathDB" id="MicrosporidiaDB:Eint_010910"/>
<dbReference type="EC" id="2.7.8.11" evidence="5 16"/>
<dbReference type="GeneID" id="9698605"/>
<organism evidence="19 20">
    <name type="scientific">Encephalitozoon intestinalis (strain ATCC 50506)</name>
    <name type="common">Microsporidian parasite</name>
    <name type="synonym">Septata intestinalis</name>
    <dbReference type="NCBI Taxonomy" id="876142"/>
    <lineage>
        <taxon>Eukaryota</taxon>
        <taxon>Fungi</taxon>
        <taxon>Fungi incertae sedis</taxon>
        <taxon>Microsporidia</taxon>
        <taxon>Unikaryonidae</taxon>
        <taxon>Encephalitozoon</taxon>
    </lineage>
</organism>
<comment type="similarity">
    <text evidence="4 16 17">Belongs to the CDP-alcohol phosphatidyltransferase class-I family.</text>
</comment>
<evidence type="ECO:0000313" key="20">
    <source>
        <dbReference type="Proteomes" id="UP000002313"/>
    </source>
</evidence>
<sequence>MKSNVIFNVPNSVGYLRIILLVLSVFAPGRGFVVLYSLSSLLDIFDGHLARMFGQCTLLGSCLDMITDRTSTVVISLHIIHKRPEFLQLLVLYIVLDLVSHFIYFHMSALSGKHHKGTDNKILRTYYDRRVLGPICLLSEVFFMYVYCFSNRGILFYTLAGIVATKTIFHLAQLFEAISAISNIHSNGK</sequence>
<dbReference type="PROSITE" id="PS00379">
    <property type="entry name" value="CDP_ALCOHOL_P_TRANSF"/>
    <property type="match status" value="1"/>
</dbReference>
<evidence type="ECO:0000256" key="6">
    <source>
        <dbReference type="ARBA" id="ARBA00022516"/>
    </source>
</evidence>
<evidence type="ECO:0000256" key="3">
    <source>
        <dbReference type="ARBA" id="ARBA00004141"/>
    </source>
</evidence>
<keyword evidence="9" id="KW-0479">Metal-binding</keyword>
<comment type="subcellular location">
    <subcellularLocation>
        <location evidence="3">Membrane</location>
        <topology evidence="3">Multi-pass membrane protein</topology>
    </subcellularLocation>
</comment>
<dbReference type="AlphaFoldDB" id="E0S5G8"/>
<evidence type="ECO:0000256" key="4">
    <source>
        <dbReference type="ARBA" id="ARBA00010441"/>
    </source>
</evidence>
<keyword evidence="20" id="KW-1185">Reference proteome</keyword>
<evidence type="ECO:0000256" key="9">
    <source>
        <dbReference type="ARBA" id="ARBA00022723"/>
    </source>
</evidence>
<evidence type="ECO:0000256" key="17">
    <source>
        <dbReference type="RuleBase" id="RU003750"/>
    </source>
</evidence>
<dbReference type="GO" id="GO:0005794">
    <property type="term" value="C:Golgi apparatus"/>
    <property type="evidence" value="ECO:0007669"/>
    <property type="project" value="TreeGrafter"/>
</dbReference>
<protein>
    <recommendedName>
        <fullName evidence="5 16">CDP-diacylglycerol--inositol 3-phosphatidyltransferase</fullName>
        <ecNumber evidence="5 16">2.7.8.11</ecNumber>
    </recommendedName>
</protein>
<keyword evidence="13 16" id="KW-0472">Membrane</keyword>
<dbReference type="KEGG" id="ein:Eint_010910"/>
<evidence type="ECO:0000256" key="2">
    <source>
        <dbReference type="ARBA" id="ARBA00001946"/>
    </source>
</evidence>
<evidence type="ECO:0000256" key="15">
    <source>
        <dbReference type="ARBA" id="ARBA00023264"/>
    </source>
</evidence>
<feature type="transmembrane region" description="Helical" evidence="18">
    <location>
        <begin position="154"/>
        <end position="175"/>
    </location>
</feature>
<keyword evidence="6 16" id="KW-0444">Lipid biosynthesis</keyword>
<accession>E0S5G8</accession>
<comment type="cofactor">
    <cofactor evidence="2">
        <name>Mg(2+)</name>
        <dbReference type="ChEBI" id="CHEBI:18420"/>
    </cofactor>
</comment>
<dbReference type="Proteomes" id="UP000002313">
    <property type="component" value="Chromosome I"/>
</dbReference>
<keyword evidence="8 18" id="KW-0812">Transmembrane</keyword>
<evidence type="ECO:0000256" key="18">
    <source>
        <dbReference type="SAM" id="Phobius"/>
    </source>
</evidence>
<dbReference type="GO" id="GO:0016020">
    <property type="term" value="C:membrane"/>
    <property type="evidence" value="ECO:0007669"/>
    <property type="project" value="UniProtKB-SubCell"/>
</dbReference>
<dbReference type="RefSeq" id="XP_003072313.1">
    <property type="nucleotide sequence ID" value="XM_003072267.1"/>
</dbReference>
<evidence type="ECO:0000256" key="11">
    <source>
        <dbReference type="ARBA" id="ARBA00022989"/>
    </source>
</evidence>
<dbReference type="InterPro" id="IPR000462">
    <property type="entry name" value="CDP-OH_P_trans"/>
</dbReference>
<name>E0S5G8_ENCIT</name>
<evidence type="ECO:0000256" key="16">
    <source>
        <dbReference type="PIRNR" id="PIRNR000848"/>
    </source>
</evidence>
<dbReference type="PIRSF" id="PIRSF000848">
    <property type="entry name" value="CDP_diag_ino_3_P"/>
    <property type="match status" value="1"/>
</dbReference>
<evidence type="ECO:0000256" key="12">
    <source>
        <dbReference type="ARBA" id="ARBA00023098"/>
    </source>
</evidence>
<dbReference type="InterPro" id="IPR043130">
    <property type="entry name" value="CDP-OH_PTrfase_TM_dom"/>
</dbReference>
<feature type="transmembrane region" description="Helical" evidence="18">
    <location>
        <begin position="15"/>
        <end position="36"/>
    </location>
</feature>
<evidence type="ECO:0000256" key="7">
    <source>
        <dbReference type="ARBA" id="ARBA00022679"/>
    </source>
</evidence>
<reference evidence="19 20" key="2">
    <citation type="journal article" date="2012" name="Proc. Natl. Acad. Sci. U.S.A.">
        <title>Gain and loss of multiple functionally related, horizontally transferred genes in the reduced genomes of two microsporidian parasites.</title>
        <authorList>
            <person name="Pombert J.-F."/>
            <person name="Selman M."/>
            <person name="Burki F."/>
            <person name="Bardell F.T."/>
            <person name="Farinelli L."/>
            <person name="Solter L.F."/>
            <person name="Whitman D.W."/>
            <person name="Weiss L.M."/>
            <person name="Corradi N."/>
            <person name="Keeling P.J."/>
        </authorList>
    </citation>
    <scope>NUCLEOTIDE SEQUENCE [LARGE SCALE GENOMIC DNA]</scope>
    <source>
        <strain evidence="19 20">ATCC 50506</strain>
    </source>
</reference>
<dbReference type="GO" id="GO:0006661">
    <property type="term" value="P:phosphatidylinositol biosynthetic process"/>
    <property type="evidence" value="ECO:0007669"/>
    <property type="project" value="TreeGrafter"/>
</dbReference>
<evidence type="ECO:0000256" key="13">
    <source>
        <dbReference type="ARBA" id="ARBA00023136"/>
    </source>
</evidence>
<dbReference type="PANTHER" id="PTHR15362:SF4">
    <property type="entry name" value="CDP-DIACYLGLYCEROL--INOSITOL 3-PHOSPHATIDYLTRANSFERASE"/>
    <property type="match status" value="1"/>
</dbReference>
<keyword evidence="10" id="KW-0460">Magnesium</keyword>
<dbReference type="GO" id="GO:0003881">
    <property type="term" value="F:CDP-diacylglycerol-inositol 3-phosphatidyltransferase activity"/>
    <property type="evidence" value="ECO:0007669"/>
    <property type="project" value="UniProtKB-UniRule"/>
</dbReference>
<evidence type="ECO:0000256" key="5">
    <source>
        <dbReference type="ARBA" id="ARBA00013212"/>
    </source>
</evidence>
<keyword evidence="7 16" id="KW-0808">Transferase</keyword>
<comment type="cofactor">
    <cofactor evidence="1">
        <name>Mn(2+)</name>
        <dbReference type="ChEBI" id="CHEBI:29035"/>
    </cofactor>
</comment>